<dbReference type="Gene3D" id="3.40.50.300">
    <property type="entry name" value="P-loop containing nucleotide triphosphate hydrolases"/>
    <property type="match status" value="1"/>
</dbReference>
<dbReference type="EMBL" id="CCMZ01000005">
    <property type="protein sequence ID" value="CDX12839.1"/>
    <property type="molecule type" value="Genomic_DNA"/>
</dbReference>
<evidence type="ECO:0000259" key="4">
    <source>
        <dbReference type="PROSITE" id="PS50893"/>
    </source>
</evidence>
<comment type="similarity">
    <text evidence="1">Belongs to the ABC transporter superfamily.</text>
</comment>
<dbReference type="InterPro" id="IPR003439">
    <property type="entry name" value="ABC_transporter-like_ATP-bd"/>
</dbReference>
<dbReference type="InterPro" id="IPR003593">
    <property type="entry name" value="AAA+_ATPase"/>
</dbReference>
<protein>
    <submittedName>
        <fullName evidence="5">ABC transporter related protein</fullName>
    </submittedName>
</protein>
<keyword evidence="3" id="KW-0067">ATP-binding</keyword>
<dbReference type="SMART" id="SM00382">
    <property type="entry name" value="AAA"/>
    <property type="match status" value="1"/>
</dbReference>
<dbReference type="PANTHER" id="PTHR43790:SF8">
    <property type="entry name" value="SUGAR ABC TRANSPORTER ATP-BINDING PROTEIN"/>
    <property type="match status" value="1"/>
</dbReference>
<evidence type="ECO:0000256" key="1">
    <source>
        <dbReference type="ARBA" id="ARBA00005417"/>
    </source>
</evidence>
<dbReference type="SUPFAM" id="SSF52540">
    <property type="entry name" value="P-loop containing nucleoside triphosphate hydrolases"/>
    <property type="match status" value="1"/>
</dbReference>
<reference evidence="5 8" key="1">
    <citation type="submission" date="2014-08" db="EMBL/GenBank/DDBJ databases">
        <authorList>
            <person name="Moulin Lionel"/>
        </authorList>
    </citation>
    <scope>NUCLEOTIDE SEQUENCE [LARGE SCALE GENOMIC DNA]</scope>
</reference>
<keyword evidence="7" id="KW-1185">Reference proteome</keyword>
<evidence type="ECO:0000256" key="3">
    <source>
        <dbReference type="ARBA" id="ARBA00022840"/>
    </source>
</evidence>
<organism evidence="5 7">
    <name type="scientific">Mesorhizobium plurifarium</name>
    <dbReference type="NCBI Taxonomy" id="69974"/>
    <lineage>
        <taxon>Bacteria</taxon>
        <taxon>Pseudomonadati</taxon>
        <taxon>Pseudomonadota</taxon>
        <taxon>Alphaproteobacteria</taxon>
        <taxon>Hyphomicrobiales</taxon>
        <taxon>Phyllobacteriaceae</taxon>
        <taxon>Mesorhizobium</taxon>
    </lineage>
</organism>
<dbReference type="GO" id="GO:0016887">
    <property type="term" value="F:ATP hydrolysis activity"/>
    <property type="evidence" value="ECO:0007669"/>
    <property type="project" value="InterPro"/>
</dbReference>
<dbReference type="Pfam" id="PF00005">
    <property type="entry name" value="ABC_tran"/>
    <property type="match status" value="1"/>
</dbReference>
<dbReference type="PROSITE" id="PS00211">
    <property type="entry name" value="ABC_TRANSPORTER_1"/>
    <property type="match status" value="1"/>
</dbReference>
<dbReference type="GO" id="GO:0005524">
    <property type="term" value="F:ATP binding"/>
    <property type="evidence" value="ECO:0007669"/>
    <property type="project" value="UniProtKB-KW"/>
</dbReference>
<gene>
    <name evidence="5" type="ORF">MPL3356_130020</name>
    <name evidence="6" type="ORF">MPLDJ20_80041</name>
</gene>
<dbReference type="PROSITE" id="PS50893">
    <property type="entry name" value="ABC_TRANSPORTER_2"/>
    <property type="match status" value="1"/>
</dbReference>
<dbReference type="InterPro" id="IPR027417">
    <property type="entry name" value="P-loop_NTPase"/>
</dbReference>
<dbReference type="InterPro" id="IPR050107">
    <property type="entry name" value="ABC_carbohydrate_import_ATPase"/>
</dbReference>
<dbReference type="CDD" id="cd03216">
    <property type="entry name" value="ABC_Carb_Monos_I"/>
    <property type="match status" value="1"/>
</dbReference>
<dbReference type="EMBL" id="CCNB01000045">
    <property type="protein sequence ID" value="CDX45813.1"/>
    <property type="molecule type" value="Genomic_DNA"/>
</dbReference>
<accession>A0A090DHR1</accession>
<reference evidence="7" key="2">
    <citation type="submission" date="2014-08" db="EMBL/GenBank/DDBJ databases">
        <authorList>
            <person name="Moulin L."/>
        </authorList>
    </citation>
    <scope>NUCLEOTIDE SEQUENCE [LARGE SCALE GENOMIC DNA]</scope>
</reference>
<dbReference type="Proteomes" id="UP000045285">
    <property type="component" value="Unassembled WGS sequence"/>
</dbReference>
<dbReference type="STRING" id="69974.MPLDJ20_80041"/>
<sequence>MAEPLIRMTNIRKSYGRVQALVDANFHVNEKEIVGLLGDNGAGKSTLIKVLSGAVPLTSGDIFIRGKKVTLRSTSDAIAHGIETIYQDSALVTQLSIARNLFLGREPIKPPRFLNRMDQEAMNAVARDLLREVGITKNIPPTTPIGSLSGGERQAVAIARAMHFDSDLIILDEPTNNLGVAETQGVLSFVRSARDSGHSCIFIAHNIHHVFQVVDRIVVMRRGKVVADDIDPKKTTVAEVERVITGMSDKEIRDAISDGPQRHG</sequence>
<dbReference type="InterPro" id="IPR017871">
    <property type="entry name" value="ABC_transporter-like_CS"/>
</dbReference>
<evidence type="ECO:0000313" key="8">
    <source>
        <dbReference type="Proteomes" id="UP000046373"/>
    </source>
</evidence>
<evidence type="ECO:0000313" key="6">
    <source>
        <dbReference type="EMBL" id="CDX45813.1"/>
    </source>
</evidence>
<dbReference type="AlphaFoldDB" id="A0A090DHR1"/>
<feature type="domain" description="ABC transporter" evidence="4">
    <location>
        <begin position="6"/>
        <end position="247"/>
    </location>
</feature>
<evidence type="ECO:0000256" key="2">
    <source>
        <dbReference type="ARBA" id="ARBA00022741"/>
    </source>
</evidence>
<proteinExistence type="inferred from homology"/>
<evidence type="ECO:0000313" key="7">
    <source>
        <dbReference type="Proteomes" id="UP000045285"/>
    </source>
</evidence>
<dbReference type="PANTHER" id="PTHR43790">
    <property type="entry name" value="CARBOHYDRATE TRANSPORT ATP-BINDING PROTEIN MG119-RELATED"/>
    <property type="match status" value="1"/>
</dbReference>
<evidence type="ECO:0000313" key="5">
    <source>
        <dbReference type="EMBL" id="CDX12839.1"/>
    </source>
</evidence>
<dbReference type="Proteomes" id="UP000046373">
    <property type="component" value="Unassembled WGS sequence"/>
</dbReference>
<keyword evidence="2" id="KW-0547">Nucleotide-binding</keyword>
<name>A0A090DHR1_MESPL</name>